<dbReference type="GO" id="GO:0003682">
    <property type="term" value="F:chromatin binding"/>
    <property type="evidence" value="ECO:0007669"/>
    <property type="project" value="TreeGrafter"/>
</dbReference>
<keyword evidence="11" id="KW-1185">Reference proteome</keyword>
<keyword evidence="7" id="KW-0131">Cell cycle</keyword>
<dbReference type="AlphaFoldDB" id="E0VWU7"/>
<dbReference type="KEGG" id="phu:Phum_PHUM491210"/>
<dbReference type="HOGENOM" id="CLU_543272_0_0_1"/>
<evidence type="ECO:0000256" key="4">
    <source>
        <dbReference type="ARBA" id="ARBA00022763"/>
    </source>
</evidence>
<dbReference type="InterPro" id="IPR004582">
    <property type="entry name" value="Checkpoint_prot_Rad17_Rad24"/>
</dbReference>
<name>E0VWU7_PEDHC</name>
<dbReference type="PANTHER" id="PTHR12172">
    <property type="entry name" value="CELL CYCLE CHECKPOINT PROTEIN RAD17"/>
    <property type="match status" value="1"/>
</dbReference>
<keyword evidence="3" id="KW-0547">Nucleotide-binding</keyword>
<dbReference type="CTD" id="8235829"/>
<organism>
    <name type="scientific">Pediculus humanus subsp. corporis</name>
    <name type="common">Body louse</name>
    <dbReference type="NCBI Taxonomy" id="121224"/>
    <lineage>
        <taxon>Eukaryota</taxon>
        <taxon>Metazoa</taxon>
        <taxon>Ecdysozoa</taxon>
        <taxon>Arthropoda</taxon>
        <taxon>Hexapoda</taxon>
        <taxon>Insecta</taxon>
        <taxon>Pterygota</taxon>
        <taxon>Neoptera</taxon>
        <taxon>Paraneoptera</taxon>
        <taxon>Psocodea</taxon>
        <taxon>Troctomorpha</taxon>
        <taxon>Phthiraptera</taxon>
        <taxon>Anoplura</taxon>
        <taxon>Pediculidae</taxon>
        <taxon>Pediculus</taxon>
    </lineage>
</organism>
<protein>
    <submittedName>
        <fullName evidence="9 10">Cell cycle checkpoint protein rad17, putative</fullName>
    </submittedName>
</protein>
<dbReference type="VEuPathDB" id="VectorBase:PHUM491210"/>
<feature type="region of interest" description="Disordered" evidence="8">
    <location>
        <begin position="463"/>
        <end position="502"/>
    </location>
</feature>
<evidence type="ECO:0000313" key="11">
    <source>
        <dbReference type="Proteomes" id="UP000009046"/>
    </source>
</evidence>
<dbReference type="Pfam" id="PF03215">
    <property type="entry name" value="Rad17"/>
    <property type="match status" value="1"/>
</dbReference>
<evidence type="ECO:0000256" key="2">
    <source>
        <dbReference type="ARBA" id="ARBA00006168"/>
    </source>
</evidence>
<comment type="subcellular location">
    <subcellularLocation>
        <location evidence="1">Nucleus</location>
    </subcellularLocation>
</comment>
<dbReference type="Gene3D" id="3.40.50.300">
    <property type="entry name" value="P-loop containing nucleotide triphosphate hydrolases"/>
    <property type="match status" value="1"/>
</dbReference>
<feature type="compositionally biased region" description="Polar residues" evidence="8">
    <location>
        <begin position="463"/>
        <end position="473"/>
    </location>
</feature>
<evidence type="ECO:0000313" key="9">
    <source>
        <dbReference type="EMBL" id="EEB17853.1"/>
    </source>
</evidence>
<dbReference type="InParanoid" id="E0VWU7"/>
<dbReference type="GO" id="GO:0005524">
    <property type="term" value="F:ATP binding"/>
    <property type="evidence" value="ECO:0007669"/>
    <property type="project" value="UniProtKB-KW"/>
</dbReference>
<dbReference type="GO" id="GO:0006281">
    <property type="term" value="P:DNA repair"/>
    <property type="evidence" value="ECO:0007669"/>
    <property type="project" value="InterPro"/>
</dbReference>
<dbReference type="FunCoup" id="E0VWU7">
    <property type="interactions" value="982"/>
</dbReference>
<dbReference type="RefSeq" id="XP_002430591.1">
    <property type="nucleotide sequence ID" value="XM_002430546.1"/>
</dbReference>
<evidence type="ECO:0000256" key="1">
    <source>
        <dbReference type="ARBA" id="ARBA00004123"/>
    </source>
</evidence>
<dbReference type="Proteomes" id="UP000009046">
    <property type="component" value="Unassembled WGS sequence"/>
</dbReference>
<evidence type="ECO:0000256" key="3">
    <source>
        <dbReference type="ARBA" id="ARBA00022741"/>
    </source>
</evidence>
<dbReference type="EMBL" id="DS235824">
    <property type="protein sequence ID" value="EEB17853.1"/>
    <property type="molecule type" value="Genomic_DNA"/>
</dbReference>
<evidence type="ECO:0000256" key="8">
    <source>
        <dbReference type="SAM" id="MobiDB-lite"/>
    </source>
</evidence>
<sequence>MKKTWTAPSSFDFNNASRKKLKIDTNLIKSELPELSEPKSLQDLTVNSRKVSEVRRWVSRRNFELSPILLICGPPGSGKTTTLKLVAEAEGMSVVEWITPISKVITDNIIEDEYGDKSFYDMSESKKFEDFIARSSRYPSLFQPKRPTFIIVKDIPNVFIWKPDLFHSFLEKYKTFNKTPIAFVITDDETLDLHNSLFPNDIKVKLNISLIKFNPISDTLFKLNAENLETIVKNSCGDLRSALLDTVIQLRTNEISDNQINKKRKLNKLNDDTLSVSNNCLSARDHGYDFYKKMGRILYPKRSEENSSQCSSQTGDLVHNILEIAENWNKSYQSFLHENYLLTCSNFQDATIEADHFSFCDVLARHVEMEKYLSIITVAGLMTANSQPKKSGFHPFKKSTNLYNMRETKFSFNESSILRFGVSEKNFALDVAPLKYWLQIGSDSTCRTLCTSTIENIVRKSQNNVMPFSNSQEKSGKPTESNMVDSSEEEEEDNLEIDDDSE</sequence>
<reference evidence="9" key="1">
    <citation type="submission" date="2007-04" db="EMBL/GenBank/DDBJ databases">
        <title>Annotation of Pediculus humanus corporis strain USDA.</title>
        <authorList>
            <person name="Kirkness E."/>
            <person name="Hannick L."/>
            <person name="Hass B."/>
            <person name="Bruggner R."/>
            <person name="Lawson D."/>
            <person name="Bidwell S."/>
            <person name="Joardar V."/>
            <person name="Caler E."/>
            <person name="Walenz B."/>
            <person name="Inman J."/>
            <person name="Schobel S."/>
            <person name="Galinsky K."/>
            <person name="Amedeo P."/>
            <person name="Strausberg R."/>
        </authorList>
    </citation>
    <scope>NUCLEOTIDE SEQUENCE</scope>
    <source>
        <strain evidence="9">USDA</strain>
    </source>
</reference>
<feature type="compositionally biased region" description="Acidic residues" evidence="8">
    <location>
        <begin position="486"/>
        <end position="502"/>
    </location>
</feature>
<dbReference type="STRING" id="121224.E0VWU7"/>
<gene>
    <name evidence="10" type="primary">8235829</name>
    <name evidence="9" type="ORF">Phum_PHUM491210</name>
</gene>
<accession>E0VWU7</accession>
<dbReference type="InterPro" id="IPR027417">
    <property type="entry name" value="P-loop_NTPase"/>
</dbReference>
<dbReference type="GO" id="GO:0005634">
    <property type="term" value="C:nucleus"/>
    <property type="evidence" value="ECO:0007669"/>
    <property type="project" value="UniProtKB-SubCell"/>
</dbReference>
<reference evidence="9" key="2">
    <citation type="submission" date="2007-04" db="EMBL/GenBank/DDBJ databases">
        <title>The genome of the human body louse.</title>
        <authorList>
            <consortium name="The Human Body Louse Genome Consortium"/>
            <person name="Kirkness E."/>
            <person name="Walenz B."/>
            <person name="Hass B."/>
            <person name="Bruggner R."/>
            <person name="Strausberg R."/>
        </authorList>
    </citation>
    <scope>NUCLEOTIDE SEQUENCE</scope>
    <source>
        <strain evidence="9">USDA</strain>
    </source>
</reference>
<comment type="similarity">
    <text evidence="2">Belongs to the rad17/RAD24 family.</text>
</comment>
<evidence type="ECO:0000256" key="6">
    <source>
        <dbReference type="ARBA" id="ARBA00023242"/>
    </source>
</evidence>
<dbReference type="PANTHER" id="PTHR12172:SF0">
    <property type="entry name" value="CELL CYCLE CHECKPOINT PROTEIN RAD17"/>
    <property type="match status" value="1"/>
</dbReference>
<keyword evidence="5" id="KW-0067">ATP-binding</keyword>
<dbReference type="EnsemblMetazoa" id="PHUM491210-RA">
    <property type="protein sequence ID" value="PHUM491210-PA"/>
    <property type="gene ID" value="PHUM491210"/>
</dbReference>
<dbReference type="GeneID" id="8235829"/>
<evidence type="ECO:0000256" key="5">
    <source>
        <dbReference type="ARBA" id="ARBA00022840"/>
    </source>
</evidence>
<keyword evidence="4" id="KW-0227">DNA damage</keyword>
<dbReference type="GO" id="GO:0000077">
    <property type="term" value="P:DNA damage checkpoint signaling"/>
    <property type="evidence" value="ECO:0007669"/>
    <property type="project" value="TreeGrafter"/>
</dbReference>
<dbReference type="eggNOG" id="KOG1970">
    <property type="taxonomic scope" value="Eukaryota"/>
</dbReference>
<dbReference type="GO" id="GO:0003689">
    <property type="term" value="F:DNA clamp loader activity"/>
    <property type="evidence" value="ECO:0007669"/>
    <property type="project" value="TreeGrafter"/>
</dbReference>
<keyword evidence="6" id="KW-0539">Nucleus</keyword>
<dbReference type="EMBL" id="AAZO01005940">
    <property type="status" value="NOT_ANNOTATED_CDS"/>
    <property type="molecule type" value="Genomic_DNA"/>
</dbReference>
<proteinExistence type="inferred from homology"/>
<dbReference type="SUPFAM" id="SSF52540">
    <property type="entry name" value="P-loop containing nucleoside triphosphate hydrolases"/>
    <property type="match status" value="1"/>
</dbReference>
<evidence type="ECO:0000313" key="10">
    <source>
        <dbReference type="EnsemblMetazoa" id="PHUM491210-PA"/>
    </source>
</evidence>
<evidence type="ECO:0000256" key="7">
    <source>
        <dbReference type="ARBA" id="ARBA00023306"/>
    </source>
</evidence>
<dbReference type="GO" id="GO:0033314">
    <property type="term" value="P:mitotic DNA replication checkpoint signaling"/>
    <property type="evidence" value="ECO:0007669"/>
    <property type="project" value="TreeGrafter"/>
</dbReference>
<dbReference type="OMA" id="ETMEICH"/>
<dbReference type="OrthoDB" id="10265971at2759"/>
<reference evidence="10" key="3">
    <citation type="submission" date="2020-05" db="UniProtKB">
        <authorList>
            <consortium name="EnsemblMetazoa"/>
        </authorList>
    </citation>
    <scope>IDENTIFICATION</scope>
    <source>
        <strain evidence="10">USDA</strain>
    </source>
</reference>